<keyword evidence="4" id="KW-0862">Zinc</keyword>
<keyword evidence="4" id="KW-0863">Zinc-finger</keyword>
<dbReference type="InterPro" id="IPR044715">
    <property type="entry name" value="WDR86-like"/>
</dbReference>
<dbReference type="GO" id="GO:0008270">
    <property type="term" value="F:zinc ion binding"/>
    <property type="evidence" value="ECO:0007669"/>
    <property type="project" value="UniProtKB-KW"/>
</dbReference>
<gene>
    <name evidence="7" type="ORF">CDL12_25902</name>
</gene>
<evidence type="ECO:0000313" key="7">
    <source>
        <dbReference type="EMBL" id="PIN01590.1"/>
    </source>
</evidence>
<feature type="compositionally biased region" description="Basic and acidic residues" evidence="5">
    <location>
        <begin position="97"/>
        <end position="114"/>
    </location>
</feature>
<dbReference type="Pfam" id="PF00400">
    <property type="entry name" value="WD40"/>
    <property type="match status" value="3"/>
</dbReference>
<dbReference type="PRINTS" id="PR00320">
    <property type="entry name" value="GPROTEINBRPT"/>
</dbReference>
<dbReference type="OrthoDB" id="59941at2759"/>
<feature type="repeat" description="WD" evidence="3">
    <location>
        <begin position="187"/>
        <end position="228"/>
    </location>
</feature>
<evidence type="ECO:0000256" key="2">
    <source>
        <dbReference type="ARBA" id="ARBA00022737"/>
    </source>
</evidence>
<keyword evidence="1 3" id="KW-0853">WD repeat</keyword>
<protein>
    <submittedName>
        <fullName evidence="7">G-protein beta subunit-like protein (Contains WD40 repeats)</fullName>
    </submittedName>
</protein>
<dbReference type="InterPro" id="IPR001680">
    <property type="entry name" value="WD40_rpt"/>
</dbReference>
<accession>A0A2G9G9D6</accession>
<feature type="region of interest" description="Disordered" evidence="5">
    <location>
        <begin position="45"/>
        <end position="118"/>
    </location>
</feature>
<name>A0A2G9G9D6_9LAMI</name>
<dbReference type="AlphaFoldDB" id="A0A2G9G9D6"/>
<evidence type="ECO:0000256" key="3">
    <source>
        <dbReference type="PROSITE-ProRule" id="PRU00221"/>
    </source>
</evidence>
<dbReference type="SMART" id="SM00320">
    <property type="entry name" value="WD40"/>
    <property type="match status" value="6"/>
</dbReference>
<evidence type="ECO:0000259" key="6">
    <source>
        <dbReference type="PROSITE" id="PS50103"/>
    </source>
</evidence>
<reference evidence="8" key="1">
    <citation type="journal article" date="2018" name="Gigascience">
        <title>Genome assembly of the Pink Ipe (Handroanthus impetiginosus, Bignoniaceae), a highly valued, ecologically keystone Neotropical timber forest tree.</title>
        <authorList>
            <person name="Silva-Junior O.B."/>
            <person name="Grattapaglia D."/>
            <person name="Novaes E."/>
            <person name="Collevatti R.G."/>
        </authorList>
    </citation>
    <scope>NUCLEOTIDE SEQUENCE [LARGE SCALE GENOMIC DNA]</scope>
    <source>
        <strain evidence="8">cv. UFG-1</strain>
    </source>
</reference>
<evidence type="ECO:0000256" key="5">
    <source>
        <dbReference type="SAM" id="MobiDB-lite"/>
    </source>
</evidence>
<dbReference type="PROSITE" id="PS50294">
    <property type="entry name" value="WD_REPEATS_REGION"/>
    <property type="match status" value="2"/>
</dbReference>
<dbReference type="InterPro" id="IPR000571">
    <property type="entry name" value="Znf_CCCH"/>
</dbReference>
<dbReference type="EMBL" id="NKXS01006347">
    <property type="protein sequence ID" value="PIN01590.1"/>
    <property type="molecule type" value="Genomic_DNA"/>
</dbReference>
<comment type="caution">
    <text evidence="7">The sequence shown here is derived from an EMBL/GenBank/DDBJ whole genome shotgun (WGS) entry which is preliminary data.</text>
</comment>
<proteinExistence type="predicted"/>
<dbReference type="STRING" id="429701.A0A2G9G9D6"/>
<feature type="repeat" description="WD" evidence="3">
    <location>
        <begin position="310"/>
        <end position="349"/>
    </location>
</feature>
<dbReference type="InterPro" id="IPR015943">
    <property type="entry name" value="WD40/YVTN_repeat-like_dom_sf"/>
</dbReference>
<dbReference type="PANTHER" id="PTHR44489">
    <property type="match status" value="1"/>
</dbReference>
<dbReference type="PROSITE" id="PS50103">
    <property type="entry name" value="ZF_C3H1"/>
    <property type="match status" value="2"/>
</dbReference>
<dbReference type="PROSITE" id="PS00678">
    <property type="entry name" value="WD_REPEATS_1"/>
    <property type="match status" value="1"/>
</dbReference>
<keyword evidence="2" id="KW-0677">Repeat</keyword>
<dbReference type="Gene3D" id="2.130.10.10">
    <property type="entry name" value="YVTN repeat-like/Quinoprotein amine dehydrogenase"/>
    <property type="match status" value="2"/>
</dbReference>
<evidence type="ECO:0000256" key="1">
    <source>
        <dbReference type="ARBA" id="ARBA00022574"/>
    </source>
</evidence>
<sequence>MMAVKAARGVSVFDRLGGRPVKNQVCKFWLMGRCNRNPCRFMHRESPPLHSEKSHSAPPTDIHRHKSRKMTWRNPNYNTPKTVAVSSDEGNILSRTSDQRASEKASENTERNSGDMDQEVVIASTGSGIQAKQEVATPRADSGKSSVQEVQPKQCNYWITGNCVYGEKCKDLHSWFCGSGFTLLAKLGGHTEAITGISLPSGCDKLYTGGKDGSIRAWDCHSGQCAGSVITDGEVGCLITEGPWLYVGLRNTVKAWNLKNHTEFSLDAPAGLVCSMAVDDDKLFAGMEDGTILVWECNPETITSEPAATLKGHNGAVCSLVIGANRLYSGSRDCTIKAWNLQDLQCVQTLYGHTKDVMSVLCWDCYLLSASLDNTLKVWAATESGTIEVVYELKEDYGFSALCGIHDAEVKPILLCSCDDNTVRLYDLPSFTERGRIFSKREVQVIQIGIDGLFFTGDATGDISVWKLSQS</sequence>
<dbReference type="InterPro" id="IPR011047">
    <property type="entry name" value="Quinoprotein_ADH-like_sf"/>
</dbReference>
<dbReference type="SUPFAM" id="SSF50978">
    <property type="entry name" value="WD40 repeat-like"/>
    <property type="match status" value="1"/>
</dbReference>
<feature type="region of interest" description="Disordered" evidence="5">
    <location>
        <begin position="126"/>
        <end position="145"/>
    </location>
</feature>
<evidence type="ECO:0000256" key="4">
    <source>
        <dbReference type="PROSITE-ProRule" id="PRU00723"/>
    </source>
</evidence>
<feature type="zinc finger region" description="C3H1-type" evidence="4">
    <location>
        <begin position="20"/>
        <end position="46"/>
    </location>
</feature>
<dbReference type="InterPro" id="IPR020472">
    <property type="entry name" value="WD40_PAC1"/>
</dbReference>
<keyword evidence="8" id="KW-1185">Reference proteome</keyword>
<evidence type="ECO:0000313" key="8">
    <source>
        <dbReference type="Proteomes" id="UP000231279"/>
    </source>
</evidence>
<keyword evidence="4" id="KW-0479">Metal-binding</keyword>
<feature type="compositionally biased region" description="Basic and acidic residues" evidence="5">
    <location>
        <begin position="45"/>
        <end position="55"/>
    </location>
</feature>
<dbReference type="InterPro" id="IPR036322">
    <property type="entry name" value="WD40_repeat_dom_sf"/>
</dbReference>
<feature type="compositionally biased region" description="Polar residues" evidence="5">
    <location>
        <begin position="73"/>
        <end position="96"/>
    </location>
</feature>
<dbReference type="SMART" id="SM00356">
    <property type="entry name" value="ZnF_C3H1"/>
    <property type="match status" value="2"/>
</dbReference>
<dbReference type="SUPFAM" id="SSF50998">
    <property type="entry name" value="Quinoprotein alcohol dehydrogenase-like"/>
    <property type="match status" value="1"/>
</dbReference>
<feature type="domain" description="C3H1-type" evidence="6">
    <location>
        <begin position="20"/>
        <end position="46"/>
    </location>
</feature>
<dbReference type="PANTHER" id="PTHR44489:SF16">
    <property type="entry name" value="ANAPHASE-PROMOTING COMPLEX SUBUNIT 4 WD40 DOMAIN-CONTAINING PROTEIN"/>
    <property type="match status" value="1"/>
</dbReference>
<dbReference type="InterPro" id="IPR019775">
    <property type="entry name" value="WD40_repeat_CS"/>
</dbReference>
<feature type="domain" description="C3H1-type" evidence="6">
    <location>
        <begin position="149"/>
        <end position="176"/>
    </location>
</feature>
<dbReference type="PROSITE" id="PS50082">
    <property type="entry name" value="WD_REPEATS_2"/>
    <property type="match status" value="2"/>
</dbReference>
<organism evidence="7 8">
    <name type="scientific">Handroanthus impetiginosus</name>
    <dbReference type="NCBI Taxonomy" id="429701"/>
    <lineage>
        <taxon>Eukaryota</taxon>
        <taxon>Viridiplantae</taxon>
        <taxon>Streptophyta</taxon>
        <taxon>Embryophyta</taxon>
        <taxon>Tracheophyta</taxon>
        <taxon>Spermatophyta</taxon>
        <taxon>Magnoliopsida</taxon>
        <taxon>eudicotyledons</taxon>
        <taxon>Gunneridae</taxon>
        <taxon>Pentapetalae</taxon>
        <taxon>asterids</taxon>
        <taxon>lamiids</taxon>
        <taxon>Lamiales</taxon>
        <taxon>Bignoniaceae</taxon>
        <taxon>Crescentiina</taxon>
        <taxon>Tabebuia alliance</taxon>
        <taxon>Handroanthus</taxon>
    </lineage>
</organism>
<feature type="zinc finger region" description="C3H1-type" evidence="4">
    <location>
        <begin position="149"/>
        <end position="176"/>
    </location>
</feature>
<dbReference type="Proteomes" id="UP000231279">
    <property type="component" value="Unassembled WGS sequence"/>
</dbReference>